<dbReference type="SUPFAM" id="SSF50249">
    <property type="entry name" value="Nucleic acid-binding proteins"/>
    <property type="match status" value="1"/>
</dbReference>
<dbReference type="EMBL" id="CP093547">
    <property type="protein sequence ID" value="UNP31763.1"/>
    <property type="molecule type" value="Genomic_DNA"/>
</dbReference>
<dbReference type="PROSITE" id="PS50160">
    <property type="entry name" value="DNA_LIGASE_A3"/>
    <property type="match status" value="1"/>
</dbReference>
<evidence type="ECO:0000256" key="14">
    <source>
        <dbReference type="ARBA" id="ARBA00023125"/>
    </source>
</evidence>
<evidence type="ECO:0000256" key="3">
    <source>
        <dbReference type="ARBA" id="ARBA00022598"/>
    </source>
</evidence>
<accession>A0ABY3XJF5</accession>
<feature type="compositionally biased region" description="Basic residues" evidence="21">
    <location>
        <begin position="191"/>
        <end position="202"/>
    </location>
</feature>
<feature type="compositionally biased region" description="Low complexity" evidence="21">
    <location>
        <begin position="203"/>
        <end position="220"/>
    </location>
</feature>
<keyword evidence="11" id="KW-0269">Exonuclease</keyword>
<keyword evidence="10" id="KW-0378">Hydrolase</keyword>
<keyword evidence="3 23" id="KW-0436">Ligase</keyword>
<dbReference type="GO" id="GO:0003910">
    <property type="term" value="F:DNA ligase (ATP) activity"/>
    <property type="evidence" value="ECO:0007669"/>
    <property type="project" value="UniProtKB-EC"/>
</dbReference>
<name>A0ABY3XJF5_9GAMM</name>
<dbReference type="InterPro" id="IPR014143">
    <property type="entry name" value="NHEJ_ligase_prk"/>
</dbReference>
<evidence type="ECO:0000256" key="2">
    <source>
        <dbReference type="ARBA" id="ARBA00012727"/>
    </source>
</evidence>
<keyword evidence="14" id="KW-0238">DNA-binding</keyword>
<dbReference type="Gene3D" id="3.30.470.30">
    <property type="entry name" value="DNA ligase/mRNA capping enzyme"/>
    <property type="match status" value="1"/>
</dbReference>
<dbReference type="InterPro" id="IPR014146">
    <property type="entry name" value="LigD_ligase_dom"/>
</dbReference>
<evidence type="ECO:0000256" key="9">
    <source>
        <dbReference type="ARBA" id="ARBA00022763"/>
    </source>
</evidence>
<feature type="compositionally biased region" description="Low complexity" evidence="21">
    <location>
        <begin position="178"/>
        <end position="189"/>
    </location>
</feature>
<evidence type="ECO:0000256" key="5">
    <source>
        <dbReference type="ARBA" id="ARBA00022695"/>
    </source>
</evidence>
<dbReference type="Pfam" id="PF01068">
    <property type="entry name" value="DNA_ligase_A_M"/>
    <property type="match status" value="1"/>
</dbReference>
<dbReference type="Pfam" id="PF04679">
    <property type="entry name" value="DNA_ligase_A_C"/>
    <property type="match status" value="1"/>
</dbReference>
<dbReference type="NCBIfam" id="TIGR02779">
    <property type="entry name" value="NHEJ_ligase_lig"/>
    <property type="match status" value="1"/>
</dbReference>
<keyword evidence="24" id="KW-1185">Reference proteome</keyword>
<dbReference type="Proteomes" id="UP000829194">
    <property type="component" value="Chromosome"/>
</dbReference>
<evidence type="ECO:0000256" key="1">
    <source>
        <dbReference type="ARBA" id="ARBA00001936"/>
    </source>
</evidence>
<evidence type="ECO:0000256" key="19">
    <source>
        <dbReference type="ARBA" id="ARBA00029943"/>
    </source>
</evidence>
<dbReference type="NCBIfam" id="TIGR02776">
    <property type="entry name" value="NHEJ_ligase_prk"/>
    <property type="match status" value="1"/>
</dbReference>
<dbReference type="Gene3D" id="3.30.1490.70">
    <property type="match status" value="1"/>
</dbReference>
<evidence type="ECO:0000256" key="15">
    <source>
        <dbReference type="ARBA" id="ARBA00023172"/>
    </source>
</evidence>
<proteinExistence type="predicted"/>
<dbReference type="EC" id="6.5.1.1" evidence="2"/>
<reference evidence="23 24" key="1">
    <citation type="submission" date="2022-03" db="EMBL/GenBank/DDBJ databases">
        <title>Complete genome sequence of Lysobacter capsici VKM B-2533 and Lysobacter gummosus 10.1.1, promising sources of lytic agents.</title>
        <authorList>
            <person name="Tarlachkov S.V."/>
            <person name="Kudryakova I.V."/>
            <person name="Afoshin A.S."/>
            <person name="Leontyevskaya E.A."/>
            <person name="Leontyevskaya N.V."/>
        </authorList>
    </citation>
    <scope>NUCLEOTIDE SEQUENCE [LARGE SCALE GENOMIC DNA]</scope>
    <source>
        <strain evidence="23 24">10.1.1</strain>
    </source>
</reference>
<evidence type="ECO:0000256" key="18">
    <source>
        <dbReference type="ARBA" id="ARBA00023268"/>
    </source>
</evidence>
<dbReference type="InterPro" id="IPR014144">
    <property type="entry name" value="LigD_PE_domain"/>
</dbReference>
<dbReference type="CDD" id="cd07971">
    <property type="entry name" value="OBF_DNA_ligase_LigD"/>
    <property type="match status" value="1"/>
</dbReference>
<dbReference type="CDD" id="cd04862">
    <property type="entry name" value="PaeLigD_Pol_like"/>
    <property type="match status" value="1"/>
</dbReference>
<dbReference type="Gene3D" id="3.90.920.10">
    <property type="entry name" value="DNA primase, PRIM domain"/>
    <property type="match status" value="1"/>
</dbReference>
<sequence length="865" mass="96088">MSLRDYVRKRRLGVTPEPAAEAGAKRSRKRRGEPIFVVQLHHARARHYDFRLEADGALKSWAVPKGPSMRAGERRLAVEVEDHPLDYADFHGDIPQGHYGAGHVDIFDRGVWRTDGDALEQIGAGKLDFSLQGEHLRGAFTLVRTKPSGRQRQWLLIKRNDEHARDCDADGILRETAAKPARAAKADASAGKRKATARKNRSSPKAVVASAAAAKTKQPARPSPRDGWRKTALALDGAKAAAMPDQIELQLATLREHPPAGEGWLHEVKWDGYRLLAYRQRRLRLESRNRQDWTERFPHLAEALRALPVRSLIVDGELIAPGRDGHSDFGQLQCLLESGQVQALRYVLFDLLYLDGIDLRGAAQSRRRDLLRELLATSDSPALAFSEHVEGAAGEVLAASARAGLEGIISKRADAPYRGGRTQAWIKLKHVADEEFIVVGHTPPKNSRQGFGSLLLAQPGKDGLEYVGRVGSGFDDATLRSLTRRLKTLHRAEPTLALPAHVPFPSRQVRWVEPELVVDVHSRGRGKEGLVRQASFMRLREDKRAADLSAALAGAGRTTRSAKQAPAASSGRATKQESKMAHTHITHPERIVFPDPGISKGEVADYYRAVERWLLPELIDRPISLLRCPDGIASQCFFQKHHSDSFGPHVHAVNLRESSGKADYVYVRDIEGVMALVQMNTLEFHPWGARRDKPDRPDRIVFDLDPAEGLAWSEIKRAAREVRDRLSEIGLDSWVRLSGGKGVHVCVPIRRGPDWARVKAFSEAFAGAMVEQSPLRYLATASKAARKDRIFIDWLRNARGATSVTSWSLRARSGAPVAMPLRWDEFGRSRASTDFDLAKAKRRASRLSSDPWEGFAQAEQTLPDL</sequence>
<evidence type="ECO:0000256" key="7">
    <source>
        <dbReference type="ARBA" id="ARBA00022723"/>
    </source>
</evidence>
<dbReference type="NCBIfam" id="TIGR02777">
    <property type="entry name" value="LigD_PE_dom"/>
    <property type="match status" value="1"/>
</dbReference>
<dbReference type="PANTHER" id="PTHR42705">
    <property type="entry name" value="BIFUNCTIONAL NON-HOMOLOGOUS END JOINING PROTEIN LIGD"/>
    <property type="match status" value="1"/>
</dbReference>
<dbReference type="InterPro" id="IPR012340">
    <property type="entry name" value="NA-bd_OB-fold"/>
</dbReference>
<keyword evidence="15" id="KW-0233">DNA recombination</keyword>
<dbReference type="CDD" id="cd07906">
    <property type="entry name" value="Adenylation_DNA_ligase_LigD_LigC"/>
    <property type="match status" value="1"/>
</dbReference>
<keyword evidence="5" id="KW-0548">Nucleotidyltransferase</keyword>
<keyword evidence="18" id="KW-0511">Multifunctional enzyme</keyword>
<evidence type="ECO:0000313" key="24">
    <source>
        <dbReference type="Proteomes" id="UP000829194"/>
    </source>
</evidence>
<keyword evidence="12" id="KW-0067">ATP-binding</keyword>
<dbReference type="InterPro" id="IPR012310">
    <property type="entry name" value="DNA_ligase_ATP-dep_cent"/>
</dbReference>
<keyword evidence="4" id="KW-0808">Transferase</keyword>
<dbReference type="InterPro" id="IPR014145">
    <property type="entry name" value="LigD_pol_dom"/>
</dbReference>
<comment type="catalytic activity">
    <reaction evidence="20">
        <text>ATP + (deoxyribonucleotide)n-3'-hydroxyl + 5'-phospho-(deoxyribonucleotide)m = (deoxyribonucleotide)n+m + AMP + diphosphate.</text>
        <dbReference type="EC" id="6.5.1.1"/>
    </reaction>
</comment>
<evidence type="ECO:0000256" key="6">
    <source>
        <dbReference type="ARBA" id="ARBA00022722"/>
    </source>
</evidence>
<keyword evidence="8" id="KW-0547">Nucleotide-binding</keyword>
<evidence type="ECO:0000256" key="8">
    <source>
        <dbReference type="ARBA" id="ARBA00022741"/>
    </source>
</evidence>
<keyword evidence="9" id="KW-0227">DNA damage</keyword>
<gene>
    <name evidence="23" type="primary">ligD</name>
    <name evidence="23" type="ORF">MOV92_11155</name>
</gene>
<keyword evidence="7" id="KW-0479">Metal-binding</keyword>
<evidence type="ECO:0000256" key="16">
    <source>
        <dbReference type="ARBA" id="ARBA00023204"/>
    </source>
</evidence>
<evidence type="ECO:0000256" key="21">
    <source>
        <dbReference type="SAM" id="MobiDB-lite"/>
    </source>
</evidence>
<evidence type="ECO:0000256" key="10">
    <source>
        <dbReference type="ARBA" id="ARBA00022801"/>
    </source>
</evidence>
<organism evidence="23 24">
    <name type="scientific">Lysobacter gummosus</name>
    <dbReference type="NCBI Taxonomy" id="262324"/>
    <lineage>
        <taxon>Bacteria</taxon>
        <taxon>Pseudomonadati</taxon>
        <taxon>Pseudomonadota</taxon>
        <taxon>Gammaproteobacteria</taxon>
        <taxon>Lysobacterales</taxon>
        <taxon>Lysobacteraceae</taxon>
        <taxon>Lysobacter</taxon>
    </lineage>
</organism>
<keyword evidence="16" id="KW-0234">DNA repair</keyword>
<dbReference type="InterPro" id="IPR012309">
    <property type="entry name" value="DNA_ligase_ATP-dep_C"/>
</dbReference>
<dbReference type="SUPFAM" id="SSF56091">
    <property type="entry name" value="DNA ligase/mRNA capping enzyme, catalytic domain"/>
    <property type="match status" value="1"/>
</dbReference>
<dbReference type="Pfam" id="PF21686">
    <property type="entry name" value="LigD_Prim-Pol"/>
    <property type="match status" value="1"/>
</dbReference>
<evidence type="ECO:0000256" key="20">
    <source>
        <dbReference type="ARBA" id="ARBA00034003"/>
    </source>
</evidence>
<dbReference type="InterPro" id="IPR033651">
    <property type="entry name" value="PaeLigD_Pol-like"/>
</dbReference>
<evidence type="ECO:0000256" key="11">
    <source>
        <dbReference type="ARBA" id="ARBA00022839"/>
    </source>
</evidence>
<dbReference type="RefSeq" id="WP_057942870.1">
    <property type="nucleotide sequence ID" value="NZ_CP011131.1"/>
</dbReference>
<evidence type="ECO:0000256" key="17">
    <source>
        <dbReference type="ARBA" id="ARBA00023211"/>
    </source>
</evidence>
<evidence type="ECO:0000259" key="22">
    <source>
        <dbReference type="PROSITE" id="PS50160"/>
    </source>
</evidence>
<dbReference type="NCBIfam" id="NF004628">
    <property type="entry name" value="PRK05972.1"/>
    <property type="match status" value="1"/>
</dbReference>
<feature type="region of interest" description="Disordered" evidence="21">
    <location>
        <begin position="846"/>
        <end position="865"/>
    </location>
</feature>
<feature type="region of interest" description="Disordered" evidence="21">
    <location>
        <begin position="552"/>
        <end position="576"/>
    </location>
</feature>
<feature type="domain" description="ATP-dependent DNA ligase family profile" evidence="22">
    <location>
        <begin position="346"/>
        <end position="429"/>
    </location>
</feature>
<dbReference type="NCBIfam" id="TIGR02778">
    <property type="entry name" value="ligD_pol"/>
    <property type="match status" value="1"/>
</dbReference>
<keyword evidence="13" id="KW-0239">DNA-directed DNA polymerase</keyword>
<evidence type="ECO:0000313" key="23">
    <source>
        <dbReference type="EMBL" id="UNP31763.1"/>
    </source>
</evidence>
<keyword evidence="6" id="KW-0540">Nuclease</keyword>
<evidence type="ECO:0000256" key="12">
    <source>
        <dbReference type="ARBA" id="ARBA00022840"/>
    </source>
</evidence>
<protein>
    <recommendedName>
        <fullName evidence="2">DNA ligase (ATP)</fullName>
        <ecNumber evidence="2">6.5.1.1</ecNumber>
    </recommendedName>
    <alternativeName>
        <fullName evidence="19">NHEJ DNA polymerase</fullName>
    </alternativeName>
</protein>
<dbReference type="PANTHER" id="PTHR42705:SF2">
    <property type="entry name" value="BIFUNCTIONAL NON-HOMOLOGOUS END JOINING PROTEIN LIGD"/>
    <property type="match status" value="1"/>
</dbReference>
<dbReference type="Pfam" id="PF13298">
    <property type="entry name" value="LigD_N"/>
    <property type="match status" value="1"/>
</dbReference>
<dbReference type="Gene3D" id="2.40.50.140">
    <property type="entry name" value="Nucleic acid-binding proteins"/>
    <property type="match status" value="1"/>
</dbReference>
<evidence type="ECO:0000256" key="4">
    <source>
        <dbReference type="ARBA" id="ARBA00022679"/>
    </source>
</evidence>
<keyword evidence="17" id="KW-0464">Manganese</keyword>
<evidence type="ECO:0000256" key="13">
    <source>
        <dbReference type="ARBA" id="ARBA00022932"/>
    </source>
</evidence>
<comment type="cofactor">
    <cofactor evidence="1">
        <name>Mn(2+)</name>
        <dbReference type="ChEBI" id="CHEBI:29035"/>
    </cofactor>
</comment>
<dbReference type="InterPro" id="IPR052171">
    <property type="entry name" value="NHEJ_LigD"/>
</dbReference>
<feature type="region of interest" description="Disordered" evidence="21">
    <location>
        <begin position="178"/>
        <end position="228"/>
    </location>
</feature>